<dbReference type="InterPro" id="IPR029063">
    <property type="entry name" value="SAM-dependent_MTases_sf"/>
</dbReference>
<evidence type="ECO:0000256" key="6">
    <source>
        <dbReference type="SAM" id="MobiDB-lite"/>
    </source>
</evidence>
<dbReference type="InterPro" id="IPR035926">
    <property type="entry name" value="NusB-like_sf"/>
</dbReference>
<dbReference type="RefSeq" id="WP_085544655.1">
    <property type="nucleotide sequence ID" value="NZ_FXBB01000015.1"/>
</dbReference>
<dbReference type="EMBL" id="FXBB01000015">
    <property type="protein sequence ID" value="SMG30896.1"/>
    <property type="molecule type" value="Genomic_DNA"/>
</dbReference>
<dbReference type="Pfam" id="PF01029">
    <property type="entry name" value="NusB"/>
    <property type="match status" value="1"/>
</dbReference>
<accession>A0A1X7JTA8</accession>
<keyword evidence="2 5" id="KW-0808">Transferase</keyword>
<feature type="binding site" evidence="5">
    <location>
        <position position="327"/>
    </location>
    <ligand>
        <name>S-adenosyl-L-methionine</name>
        <dbReference type="ChEBI" id="CHEBI:59789"/>
    </ligand>
</feature>
<dbReference type="SUPFAM" id="SSF48013">
    <property type="entry name" value="NusB-like"/>
    <property type="match status" value="1"/>
</dbReference>
<dbReference type="OrthoDB" id="9810297at2"/>
<dbReference type="Gene3D" id="1.10.940.10">
    <property type="entry name" value="NusB-like"/>
    <property type="match status" value="1"/>
</dbReference>
<dbReference type="PROSITE" id="PS51686">
    <property type="entry name" value="SAM_MT_RSMB_NOP"/>
    <property type="match status" value="1"/>
</dbReference>
<gene>
    <name evidence="8" type="ORF">SAMN06275492_11551</name>
</gene>
<dbReference type="SUPFAM" id="SSF53335">
    <property type="entry name" value="S-adenosyl-L-methionine-dependent methyltransferases"/>
    <property type="match status" value="1"/>
</dbReference>
<dbReference type="Gene3D" id="3.40.50.150">
    <property type="entry name" value="Vaccinia Virus protein VP39"/>
    <property type="match status" value="1"/>
</dbReference>
<dbReference type="InterPro" id="IPR006027">
    <property type="entry name" value="NusB_RsmB_TIM44"/>
</dbReference>
<keyword evidence="3 5" id="KW-0949">S-adenosyl-L-methionine</keyword>
<comment type="similarity">
    <text evidence="5">Belongs to the class I-like SAM-binding methyltransferase superfamily. RsmB/NOP family.</text>
</comment>
<dbReference type="PRINTS" id="PR02008">
    <property type="entry name" value="RCMTFAMILY"/>
</dbReference>
<dbReference type="PANTHER" id="PTHR22807:SF53">
    <property type="entry name" value="RIBOSOMAL RNA SMALL SUBUNIT METHYLTRANSFERASE B-RELATED"/>
    <property type="match status" value="1"/>
</dbReference>
<sequence>MVFEKKEKSGRPSRPPRGGTRPLRGIEAALEVWQDVRKGAFASESLRRVSEKVSNRDRPLTATLVYSLVRRESLWREIVGRFLKTGTGVPPAVKDALMIGAAGALELRTFEPKVLVNALVEWTKVRDERGAKVVNAVLRRIVEGGGEILSEIENSHAFADVAMRTGTPLWVARAWENCFGREEGRALVELQSQPVSLSLRLSPEVDRDGLIERLLESGYSADPSPVSAGAIRLHRTALPTALPGFESGEITPQSESSMAFLENLRGSAVGPFLDMCAGRGVKTGQLAQMYPDSDVEAWDLSGPRIGAAKKEMVRLGIGERICFAVGDALNLSPSVKPRTVILDAPCSGSGTWRRHPEAKWRFTQEDLVEYSGTQVRLLKRAVDLAGPGGTVLYGTCSLFREENEQVVARVMSDRPGLLELDPPSSISSISRKGRPWGHYLWPDSPWSDGFYMALLAVKDEGGVGR</sequence>
<keyword evidence="1 5" id="KW-0489">Methyltransferase</keyword>
<dbReference type="GO" id="GO:0008173">
    <property type="term" value="F:RNA methyltransferase activity"/>
    <property type="evidence" value="ECO:0007669"/>
    <property type="project" value="InterPro"/>
</dbReference>
<dbReference type="InterPro" id="IPR001678">
    <property type="entry name" value="MeTrfase_RsmB-F_NOP2_dom"/>
</dbReference>
<name>A0A1X7JTA8_9BACT</name>
<dbReference type="Pfam" id="PF01189">
    <property type="entry name" value="Methyltr_RsmB-F"/>
    <property type="match status" value="1"/>
</dbReference>
<dbReference type="AlphaFoldDB" id="A0A1X7JTA8"/>
<dbReference type="GO" id="GO:0003723">
    <property type="term" value="F:RNA binding"/>
    <property type="evidence" value="ECO:0007669"/>
    <property type="project" value="UniProtKB-UniRule"/>
</dbReference>
<feature type="region of interest" description="Disordered" evidence="6">
    <location>
        <begin position="1"/>
        <end position="23"/>
    </location>
</feature>
<feature type="active site" description="Nucleophile" evidence="5">
    <location>
        <position position="396"/>
    </location>
</feature>
<feature type="binding site" evidence="5">
    <location>
        <position position="343"/>
    </location>
    <ligand>
        <name>S-adenosyl-L-methionine</name>
        <dbReference type="ChEBI" id="CHEBI:59789"/>
    </ligand>
</feature>
<evidence type="ECO:0000256" key="3">
    <source>
        <dbReference type="ARBA" id="ARBA00022691"/>
    </source>
</evidence>
<evidence type="ECO:0000256" key="4">
    <source>
        <dbReference type="ARBA" id="ARBA00022884"/>
    </source>
</evidence>
<organism evidence="8 9">
    <name type="scientific">Dethiosulfovibrio salsuginis</name>
    <dbReference type="NCBI Taxonomy" id="561720"/>
    <lineage>
        <taxon>Bacteria</taxon>
        <taxon>Thermotogati</taxon>
        <taxon>Synergistota</taxon>
        <taxon>Synergistia</taxon>
        <taxon>Synergistales</taxon>
        <taxon>Dethiosulfovibrionaceae</taxon>
        <taxon>Dethiosulfovibrio</taxon>
    </lineage>
</organism>
<evidence type="ECO:0000256" key="5">
    <source>
        <dbReference type="PROSITE-ProRule" id="PRU01023"/>
    </source>
</evidence>
<proteinExistence type="inferred from homology"/>
<dbReference type="PANTHER" id="PTHR22807">
    <property type="entry name" value="NOP2 YEAST -RELATED NOL1/NOP2/FMU SUN DOMAIN-CONTAINING"/>
    <property type="match status" value="1"/>
</dbReference>
<dbReference type="InterPro" id="IPR023267">
    <property type="entry name" value="RCMT"/>
</dbReference>
<dbReference type="GO" id="GO:0006355">
    <property type="term" value="P:regulation of DNA-templated transcription"/>
    <property type="evidence" value="ECO:0007669"/>
    <property type="project" value="InterPro"/>
</dbReference>
<feature type="compositionally biased region" description="Basic and acidic residues" evidence="6">
    <location>
        <begin position="1"/>
        <end position="10"/>
    </location>
</feature>
<keyword evidence="9" id="KW-1185">Reference proteome</keyword>
<evidence type="ECO:0000313" key="8">
    <source>
        <dbReference type="EMBL" id="SMG30896.1"/>
    </source>
</evidence>
<protein>
    <submittedName>
        <fullName evidence="8">16S rRNA (Cytosine967-C5)-methyltransferase</fullName>
    </submittedName>
</protein>
<dbReference type="Gene3D" id="3.30.70.1170">
    <property type="entry name" value="Sun protein, domain 3"/>
    <property type="match status" value="1"/>
</dbReference>
<comment type="caution">
    <text evidence="5">Lacks conserved residue(s) required for the propagation of feature annotation.</text>
</comment>
<feature type="binding site" evidence="5">
    <location>
        <position position="299"/>
    </location>
    <ligand>
        <name>S-adenosyl-L-methionine</name>
        <dbReference type="ChEBI" id="CHEBI:59789"/>
    </ligand>
</feature>
<reference evidence="9" key="1">
    <citation type="submission" date="2017-04" db="EMBL/GenBank/DDBJ databases">
        <authorList>
            <person name="Varghese N."/>
            <person name="Submissions S."/>
        </authorList>
    </citation>
    <scope>NUCLEOTIDE SEQUENCE [LARGE SCALE GENOMIC DNA]</scope>
    <source>
        <strain evidence="9">USBA 82</strain>
    </source>
</reference>
<dbReference type="Proteomes" id="UP000193355">
    <property type="component" value="Unassembled WGS sequence"/>
</dbReference>
<feature type="domain" description="SAM-dependent MTase RsmB/NOP-type" evidence="7">
    <location>
        <begin position="187"/>
        <end position="458"/>
    </location>
</feature>
<evidence type="ECO:0000256" key="1">
    <source>
        <dbReference type="ARBA" id="ARBA00022603"/>
    </source>
</evidence>
<dbReference type="GO" id="GO:0001510">
    <property type="term" value="P:RNA methylation"/>
    <property type="evidence" value="ECO:0007669"/>
    <property type="project" value="InterPro"/>
</dbReference>
<evidence type="ECO:0000259" key="7">
    <source>
        <dbReference type="PROSITE" id="PS51686"/>
    </source>
</evidence>
<dbReference type="InterPro" id="IPR049560">
    <property type="entry name" value="MeTrfase_RsmB-F_NOP2_cat"/>
</dbReference>
<dbReference type="STRING" id="561720.SAMN06275492_11551"/>
<evidence type="ECO:0000256" key="2">
    <source>
        <dbReference type="ARBA" id="ARBA00022679"/>
    </source>
</evidence>
<keyword evidence="4 5" id="KW-0694">RNA-binding</keyword>
<evidence type="ECO:0000313" key="9">
    <source>
        <dbReference type="Proteomes" id="UP000193355"/>
    </source>
</evidence>